<organism evidence="4">
    <name type="scientific">Photinus pyralis</name>
    <name type="common">Common eastern firefly</name>
    <name type="synonym">Lampyris pyralis</name>
    <dbReference type="NCBI Taxonomy" id="7054"/>
    <lineage>
        <taxon>Eukaryota</taxon>
        <taxon>Metazoa</taxon>
        <taxon>Ecdysozoa</taxon>
        <taxon>Arthropoda</taxon>
        <taxon>Hexapoda</taxon>
        <taxon>Insecta</taxon>
        <taxon>Pterygota</taxon>
        <taxon>Neoptera</taxon>
        <taxon>Endopterygota</taxon>
        <taxon>Coleoptera</taxon>
        <taxon>Polyphaga</taxon>
        <taxon>Elateriformia</taxon>
        <taxon>Elateroidea</taxon>
        <taxon>Lampyridae</taxon>
        <taxon>Lampyrinae</taxon>
        <taxon>Photinus</taxon>
    </lineage>
</organism>
<keyword evidence="2" id="KW-1133">Transmembrane helix</keyword>
<accession>A0A1Y1MIZ8</accession>
<keyword evidence="2" id="KW-0472">Membrane</keyword>
<feature type="transmembrane region" description="Helical" evidence="2">
    <location>
        <begin position="273"/>
        <end position="298"/>
    </location>
</feature>
<keyword evidence="2" id="KW-0812">Transmembrane</keyword>
<feature type="transmembrane region" description="Helical" evidence="2">
    <location>
        <begin position="363"/>
        <end position="383"/>
    </location>
</feature>
<dbReference type="GO" id="GO:0005886">
    <property type="term" value="C:plasma membrane"/>
    <property type="evidence" value="ECO:0007669"/>
    <property type="project" value="TreeGrafter"/>
</dbReference>
<dbReference type="GO" id="GO:0005739">
    <property type="term" value="C:mitochondrion"/>
    <property type="evidence" value="ECO:0007669"/>
    <property type="project" value="TreeGrafter"/>
</dbReference>
<evidence type="ECO:0000256" key="1">
    <source>
        <dbReference type="ARBA" id="ARBA00038048"/>
    </source>
</evidence>
<dbReference type="AlphaFoldDB" id="A0A1Y1MIZ8"/>
<protein>
    <recommendedName>
        <fullName evidence="3">Saccharopine dehydrogenase NADP binding domain-containing protein</fullName>
    </recommendedName>
</protein>
<evidence type="ECO:0000313" key="4">
    <source>
        <dbReference type="EMBL" id="JAV85633.1"/>
    </source>
</evidence>
<dbReference type="GO" id="GO:0005811">
    <property type="term" value="C:lipid droplet"/>
    <property type="evidence" value="ECO:0007669"/>
    <property type="project" value="TreeGrafter"/>
</dbReference>
<dbReference type="EMBL" id="GEZM01030323">
    <property type="protein sequence ID" value="JAV85632.1"/>
    <property type="molecule type" value="Transcribed_RNA"/>
</dbReference>
<dbReference type="FunFam" id="3.40.50.720:FF:000178">
    <property type="entry name" value="Saccharopine dehydrogenase-like oxidoreductase"/>
    <property type="match status" value="1"/>
</dbReference>
<dbReference type="InterPro" id="IPR036291">
    <property type="entry name" value="NAD(P)-bd_dom_sf"/>
</dbReference>
<comment type="similarity">
    <text evidence="1">Belongs to the saccharopine dehydrogenase family.</text>
</comment>
<dbReference type="InterPro" id="IPR051276">
    <property type="entry name" value="Saccharopine_DH-like_oxidrdct"/>
</dbReference>
<name>A0A1Y1MIZ8_PHOPY</name>
<dbReference type="Pfam" id="PF03435">
    <property type="entry name" value="Sacchrp_dh_NADP"/>
    <property type="match status" value="1"/>
</dbReference>
<dbReference type="GO" id="GO:0009247">
    <property type="term" value="P:glycolipid biosynthetic process"/>
    <property type="evidence" value="ECO:0007669"/>
    <property type="project" value="TreeGrafter"/>
</dbReference>
<feature type="domain" description="Saccharopine dehydrogenase NADP binding" evidence="3">
    <location>
        <begin position="7"/>
        <end position="122"/>
    </location>
</feature>
<dbReference type="EMBL" id="GEZM01030322">
    <property type="protein sequence ID" value="JAV85633.1"/>
    <property type="molecule type" value="Transcribed_RNA"/>
</dbReference>
<dbReference type="PANTHER" id="PTHR12286:SF5">
    <property type="entry name" value="SACCHAROPINE DEHYDROGENASE-LIKE OXIDOREDUCTASE"/>
    <property type="match status" value="1"/>
</dbReference>
<dbReference type="PANTHER" id="PTHR12286">
    <property type="entry name" value="SACCHAROPINE DEHYDROGENASE-LIKE OXIDOREDUCTASE"/>
    <property type="match status" value="1"/>
</dbReference>
<evidence type="ECO:0000256" key="2">
    <source>
        <dbReference type="SAM" id="Phobius"/>
    </source>
</evidence>
<proteinExistence type="inferred from homology"/>
<dbReference type="Gene3D" id="3.40.50.720">
    <property type="entry name" value="NAD(P)-binding Rossmann-like Domain"/>
    <property type="match status" value="1"/>
</dbReference>
<sequence length="426" mass="47505">MDNKLDIVVFGATGFTGKRTIPYLHKLCEEDGRQLKWGIAGRSEEKLKRVLGEYAQKLGADSLNSTPIIIADVEDELSILEMAKKAKMVLNCCGPYQLYGEVVVKCCVMTGTHYVDVTGETHFQDIMLSRYGHTAEERGVYIVHGCGMDSMGNEMPLNFLTKSFQGVLNSVEVFMMSKFGNQTTTGSGLNFGTWSSIVHSLSDFRSVWAAKRAISLPKMSPSCPLRFPFSKNASIGIPNKRILPFPSPDTDVINRSQQYFYKNGQRPIQVRHYYLLESWTSILKLLFMGLITIIFSQFSCGKKLLLKYPKVFSGGYVDHESPSEEVIENTTVCMYLYGKGWSDKKDIEFNQRPNKSILGKIDIVNPGYGFTCLAVVLSAIIILTEPSKLPKKGGVYTPAVAFFHTSMVEALQKNGVPLEILSVNDL</sequence>
<evidence type="ECO:0000259" key="3">
    <source>
        <dbReference type="Pfam" id="PF03435"/>
    </source>
</evidence>
<dbReference type="SUPFAM" id="SSF51735">
    <property type="entry name" value="NAD(P)-binding Rossmann-fold domains"/>
    <property type="match status" value="1"/>
</dbReference>
<reference evidence="4" key="1">
    <citation type="journal article" date="2016" name="Sci. Rep.">
        <title>Molecular characterization of firefly nuptial gifts: a multi-omics approach sheds light on postcopulatory sexual selection.</title>
        <authorList>
            <person name="Al-Wathiqui N."/>
            <person name="Fallon T.R."/>
            <person name="South A."/>
            <person name="Weng J.K."/>
            <person name="Lewis S.M."/>
        </authorList>
    </citation>
    <scope>NUCLEOTIDE SEQUENCE</scope>
</reference>
<dbReference type="InterPro" id="IPR005097">
    <property type="entry name" value="Sacchrp_dh_NADP-bd"/>
</dbReference>